<proteinExistence type="predicted"/>
<evidence type="ECO:0000259" key="1">
    <source>
        <dbReference type="Pfam" id="PF09588"/>
    </source>
</evidence>
<name>A0A364VE36_9CORY</name>
<dbReference type="InterPro" id="IPR019080">
    <property type="entry name" value="YqaJ_viral_recombinase"/>
</dbReference>
<evidence type="ECO:0000313" key="3">
    <source>
        <dbReference type="Proteomes" id="UP000251047"/>
    </source>
</evidence>
<dbReference type="RefSeq" id="WP_112768597.1">
    <property type="nucleotide sequence ID" value="NZ_CP063191.1"/>
</dbReference>
<sequence length="296" mass="33677">MRYTTIPTTSRDEWLELRKTRVTATDIPKIISGTEKAYRSLWSEKRGDRRFGGNRYTKFGKQQEPVIAAQVSEWFPELAPNDQLLVSVDDERFAATPDMIGQSMIGEIKTAKSPWGFIEDLPRHYFLQVQWQLLVTGAESCLVAWQGTTEVGGELRPDGDIRTGFVYPDEATFEQMRRVATEFLEFTPQEARDLSGDFYASHLLSEVLEIDRQIGKNNAANRRLQDERAGLVAEFLRQFGDEAQVVECGDLVAEVSGPKVTNRFDRKGLAREYPDLERKYVLQETKPSTVKVKSNG</sequence>
<feature type="domain" description="YqaJ viral recombinase" evidence="1">
    <location>
        <begin position="13"/>
        <end position="139"/>
    </location>
</feature>
<dbReference type="InterPro" id="IPR011604">
    <property type="entry name" value="PDDEXK-like_dom_sf"/>
</dbReference>
<dbReference type="Pfam" id="PF09588">
    <property type="entry name" value="YqaJ"/>
    <property type="match status" value="1"/>
</dbReference>
<dbReference type="EMBL" id="PHQP01000003">
    <property type="protein sequence ID" value="RAV34881.1"/>
    <property type="molecule type" value="Genomic_DNA"/>
</dbReference>
<dbReference type="PANTHER" id="PTHR46609">
    <property type="entry name" value="EXONUCLEASE, PHAGE-TYPE/RECB, C-TERMINAL DOMAIN-CONTAINING PROTEIN"/>
    <property type="match status" value="1"/>
</dbReference>
<dbReference type="InterPro" id="IPR011335">
    <property type="entry name" value="Restrct_endonuc-II-like"/>
</dbReference>
<dbReference type="SUPFAM" id="SSF52980">
    <property type="entry name" value="Restriction endonuclease-like"/>
    <property type="match status" value="1"/>
</dbReference>
<accession>A0A364VE36</accession>
<dbReference type="InterPro" id="IPR051703">
    <property type="entry name" value="NF-kappa-B_Signaling_Reg"/>
</dbReference>
<dbReference type="PANTHER" id="PTHR46609:SF6">
    <property type="entry name" value="EXONUCLEASE, PHAGE-TYPE_RECB, C-TERMINAL DOMAIN-CONTAINING PROTEIN-RELATED"/>
    <property type="match status" value="1"/>
</dbReference>
<reference evidence="2 3" key="1">
    <citation type="journal article" date="2018" name="Syst. Appl. Microbiol.">
        <title>Corynebacterium heidelbergense sp. nov., isolated from the preen glands of Egyptian geese (Alopochen aegyptiacus).</title>
        <authorList>
            <person name="Braun M.S."/>
            <person name="Wang E."/>
            <person name="Zimmermann S."/>
            <person name="Wink M."/>
        </authorList>
    </citation>
    <scope>NUCLEOTIDE SEQUENCE [LARGE SCALE GENOMIC DNA]</scope>
    <source>
        <strain evidence="2 3">DSM 104638</strain>
    </source>
</reference>
<dbReference type="OrthoDB" id="3197230at2"/>
<gene>
    <name evidence="2" type="ORF">CWC39_00650</name>
</gene>
<comment type="caution">
    <text evidence="2">The sequence shown here is derived from an EMBL/GenBank/DDBJ whole genome shotgun (WGS) entry which is preliminary data.</text>
</comment>
<dbReference type="Gene3D" id="3.90.320.10">
    <property type="match status" value="1"/>
</dbReference>
<organism evidence="2 3">
    <name type="scientific">Corynebacterium heidelbergense</name>
    <dbReference type="NCBI Taxonomy" id="2055947"/>
    <lineage>
        <taxon>Bacteria</taxon>
        <taxon>Bacillati</taxon>
        <taxon>Actinomycetota</taxon>
        <taxon>Actinomycetes</taxon>
        <taxon>Mycobacteriales</taxon>
        <taxon>Corynebacteriaceae</taxon>
        <taxon>Corynebacterium</taxon>
    </lineage>
</organism>
<protein>
    <recommendedName>
        <fullName evidence="1">YqaJ viral recombinase domain-containing protein</fullName>
    </recommendedName>
</protein>
<dbReference type="AlphaFoldDB" id="A0A364VE36"/>
<evidence type="ECO:0000313" key="2">
    <source>
        <dbReference type="EMBL" id="RAV34881.1"/>
    </source>
</evidence>
<dbReference type="Proteomes" id="UP000251047">
    <property type="component" value="Unassembled WGS sequence"/>
</dbReference>